<dbReference type="GeneID" id="107094384"/>
<keyword evidence="2 10" id="KW-0812">Transmembrane</keyword>
<dbReference type="Ensembl" id="ENSCVAT00000017954.1">
    <property type="protein sequence ID" value="ENSCVAP00000027177.1"/>
    <property type="gene ID" value="ENSCVAG00000013289.1"/>
</dbReference>
<dbReference type="GeneTree" id="ENSGT00940000164935"/>
<dbReference type="PROSITE" id="PS01209">
    <property type="entry name" value="LDLRA_1"/>
    <property type="match status" value="1"/>
</dbReference>
<sequence>MSFSPGYLRAVLLLFVILRSTTGQDNAETCQTKFEKGRDNFVLDTDESVKEGATFLVSPKVEREMDCVVSCCNNPKCNVALIKSGTQEGEVQSCFLFDCLYKKKYVCRFVRKNGFFNYILKSVYKNYVEHEPVTGVDSPPVADAGQDLVVQPKESVTLNGIESKDDNKITSYVWEMLTDYPFAKMEKTRHADQIIVSNLTSGKYKFQLTVTDNSGQSDSTTVTVLVLTPEESEHHCMVPKKSGPCRGSFPRFHFNAASGQCEQFIFGGCLPNKNNYISKKECNEACPSTGPSGRGLPVTQGKKCGSPCTPDQFVCDGCCLESGLLCDNDTQCDDGSDEKNCEDMQGKFRILLNIPVDEKKARCTHIPETGTGRESYTKWYYDPYSKSCLRFNYGGWGGNDNRFDTKDTCERVCSGVTENDVFIDSRSDARVGEEDRNVLIIAALLGVAILVLLAVLGYCFIKRRRTPKHTRVPNGTASSGMGNSDHLVYNSTTKPL</sequence>
<dbReference type="FunFam" id="4.10.410.10:FF:000006">
    <property type="entry name" value="Serine peptidase inhibitor, Kunitz type 1"/>
    <property type="match status" value="1"/>
</dbReference>
<dbReference type="SMART" id="SM00192">
    <property type="entry name" value="LDLa"/>
    <property type="match status" value="1"/>
</dbReference>
<dbReference type="FunFam" id="2.60.40.10:FF:000061">
    <property type="entry name" value="Dyslexia-associated protein KIAA0319 homolog"/>
    <property type="match status" value="1"/>
</dbReference>
<evidence type="ECO:0000259" key="12">
    <source>
        <dbReference type="PROSITE" id="PS50279"/>
    </source>
</evidence>
<evidence type="ECO:0000259" key="13">
    <source>
        <dbReference type="PROSITE" id="PS50986"/>
    </source>
</evidence>
<evidence type="ECO:0000256" key="4">
    <source>
        <dbReference type="ARBA" id="ARBA00022989"/>
    </source>
</evidence>
<dbReference type="SMART" id="SM00131">
    <property type="entry name" value="KU"/>
    <property type="match status" value="2"/>
</dbReference>
<feature type="domain" description="BPTI/Kunitz inhibitor" evidence="12">
    <location>
        <begin position="236"/>
        <end position="286"/>
    </location>
</feature>
<dbReference type="GO" id="GO:0008544">
    <property type="term" value="P:epidermis development"/>
    <property type="evidence" value="ECO:0007669"/>
    <property type="project" value="Ensembl"/>
</dbReference>
<dbReference type="PROSITE" id="PS50279">
    <property type="entry name" value="BPTI_KUNITZ_2"/>
    <property type="match status" value="2"/>
</dbReference>
<keyword evidence="7" id="KW-0325">Glycoprotein</keyword>
<dbReference type="InterPro" id="IPR022409">
    <property type="entry name" value="PKD/Chitinase_dom"/>
</dbReference>
<dbReference type="GO" id="GO:0050727">
    <property type="term" value="P:regulation of inflammatory response"/>
    <property type="evidence" value="ECO:0007669"/>
    <property type="project" value="Ensembl"/>
</dbReference>
<dbReference type="Pfam" id="PF22352">
    <property type="entry name" value="K319L-like_PKD"/>
    <property type="match status" value="1"/>
</dbReference>
<dbReference type="Pfam" id="PF00014">
    <property type="entry name" value="Kunitz_BPTI"/>
    <property type="match status" value="2"/>
</dbReference>
<dbReference type="PROSITE" id="PS50986">
    <property type="entry name" value="MANSC"/>
    <property type="match status" value="1"/>
</dbReference>
<dbReference type="InterPro" id="IPR013980">
    <property type="entry name" value="MANSC_dom"/>
</dbReference>
<dbReference type="SMART" id="SM00089">
    <property type="entry name" value="PKD"/>
    <property type="match status" value="1"/>
</dbReference>
<dbReference type="CDD" id="cd00146">
    <property type="entry name" value="PKD"/>
    <property type="match status" value="1"/>
</dbReference>
<dbReference type="SUPFAM" id="SSF57362">
    <property type="entry name" value="BPTI-like"/>
    <property type="match status" value="2"/>
</dbReference>
<feature type="region of interest" description="Disordered" evidence="9">
    <location>
        <begin position="469"/>
        <end position="496"/>
    </location>
</feature>
<dbReference type="RefSeq" id="XP_015245436.1">
    <property type="nucleotide sequence ID" value="XM_015389950.1"/>
</dbReference>
<dbReference type="STRING" id="28743.ENSCVAP00000027177"/>
<keyword evidence="6 8" id="KW-1015">Disulfide bond</keyword>
<evidence type="ECO:0000256" key="1">
    <source>
        <dbReference type="ARBA" id="ARBA00004370"/>
    </source>
</evidence>
<evidence type="ECO:0000256" key="11">
    <source>
        <dbReference type="SAM" id="SignalP"/>
    </source>
</evidence>
<dbReference type="AlphaFoldDB" id="A0A3Q2E4S7"/>
<dbReference type="GO" id="GO:0030593">
    <property type="term" value="P:neutrophil chemotaxis"/>
    <property type="evidence" value="ECO:0007669"/>
    <property type="project" value="Ensembl"/>
</dbReference>
<comment type="subcellular location">
    <subcellularLocation>
        <location evidence="1">Membrane</location>
    </subcellularLocation>
</comment>
<dbReference type="OMA" id="SEHHCMV"/>
<dbReference type="Pfam" id="PF07502">
    <property type="entry name" value="MANEC"/>
    <property type="match status" value="1"/>
</dbReference>
<accession>A0A3Q2E4S7</accession>
<keyword evidence="15" id="KW-1185">Reference proteome</keyword>
<dbReference type="InterPro" id="IPR013783">
    <property type="entry name" value="Ig-like_fold"/>
</dbReference>
<evidence type="ECO:0000256" key="5">
    <source>
        <dbReference type="ARBA" id="ARBA00023136"/>
    </source>
</evidence>
<dbReference type="InterPro" id="IPR036055">
    <property type="entry name" value="LDL_receptor-like_sf"/>
</dbReference>
<feature type="domain" description="MANSC" evidence="13">
    <location>
        <begin position="37"/>
        <end position="118"/>
    </location>
</feature>
<keyword evidence="4 10" id="KW-1133">Transmembrane helix</keyword>
<organism evidence="14 15">
    <name type="scientific">Cyprinodon variegatus</name>
    <name type="common">Sheepshead minnow</name>
    <dbReference type="NCBI Taxonomy" id="28743"/>
    <lineage>
        <taxon>Eukaryota</taxon>
        <taxon>Metazoa</taxon>
        <taxon>Chordata</taxon>
        <taxon>Craniata</taxon>
        <taxon>Vertebrata</taxon>
        <taxon>Euteleostomi</taxon>
        <taxon>Actinopterygii</taxon>
        <taxon>Neopterygii</taxon>
        <taxon>Teleostei</taxon>
        <taxon>Neoteleostei</taxon>
        <taxon>Acanthomorphata</taxon>
        <taxon>Ovalentaria</taxon>
        <taxon>Atherinomorphae</taxon>
        <taxon>Cyprinodontiformes</taxon>
        <taxon>Cyprinodontidae</taxon>
        <taxon>Cyprinodon</taxon>
    </lineage>
</organism>
<dbReference type="Gene3D" id="4.10.400.10">
    <property type="entry name" value="Low-density Lipoprotein Receptor"/>
    <property type="match status" value="1"/>
</dbReference>
<dbReference type="Gene3D" id="2.60.40.10">
    <property type="entry name" value="Immunoglobulins"/>
    <property type="match status" value="1"/>
</dbReference>
<keyword evidence="3 11" id="KW-0732">Signal</keyword>
<dbReference type="PROSITE" id="PS50068">
    <property type="entry name" value="LDLRA_2"/>
    <property type="match status" value="1"/>
</dbReference>
<dbReference type="CTD" id="406426"/>
<evidence type="ECO:0000256" key="6">
    <source>
        <dbReference type="ARBA" id="ARBA00023157"/>
    </source>
</evidence>
<dbReference type="PRINTS" id="PR00759">
    <property type="entry name" value="BASICPTASE"/>
</dbReference>
<evidence type="ECO:0000256" key="3">
    <source>
        <dbReference type="ARBA" id="ARBA00022729"/>
    </source>
</evidence>
<dbReference type="InterPro" id="IPR011106">
    <property type="entry name" value="MANSC_N"/>
</dbReference>
<reference evidence="14" key="1">
    <citation type="submission" date="2025-08" db="UniProtKB">
        <authorList>
            <consortium name="Ensembl"/>
        </authorList>
    </citation>
    <scope>IDENTIFICATION</scope>
</reference>
<feature type="compositionally biased region" description="Polar residues" evidence="9">
    <location>
        <begin position="473"/>
        <end position="482"/>
    </location>
</feature>
<feature type="domain" description="BPTI/Kunitz inhibitor" evidence="12">
    <location>
        <begin position="363"/>
        <end position="413"/>
    </location>
</feature>
<protein>
    <submittedName>
        <fullName evidence="14">Serine peptidase inhibitor, Kunitz type 1 a</fullName>
    </submittedName>
</protein>
<dbReference type="InterPro" id="IPR023415">
    <property type="entry name" value="LDLR_class-A_CS"/>
</dbReference>
<dbReference type="GO" id="GO:0004867">
    <property type="term" value="F:serine-type endopeptidase inhibitor activity"/>
    <property type="evidence" value="ECO:0007669"/>
    <property type="project" value="InterPro"/>
</dbReference>
<dbReference type="GO" id="GO:0005886">
    <property type="term" value="C:plasma membrane"/>
    <property type="evidence" value="ECO:0007669"/>
    <property type="project" value="TreeGrafter"/>
</dbReference>
<dbReference type="GO" id="GO:0030199">
    <property type="term" value="P:collagen fibril organization"/>
    <property type="evidence" value="ECO:0007669"/>
    <property type="project" value="Ensembl"/>
</dbReference>
<dbReference type="PROSITE" id="PS00280">
    <property type="entry name" value="BPTI_KUNITZ_1"/>
    <property type="match status" value="1"/>
</dbReference>
<reference evidence="14" key="2">
    <citation type="submission" date="2025-09" db="UniProtKB">
        <authorList>
            <consortium name="Ensembl"/>
        </authorList>
    </citation>
    <scope>IDENTIFICATION</scope>
</reference>
<evidence type="ECO:0000256" key="2">
    <source>
        <dbReference type="ARBA" id="ARBA00022692"/>
    </source>
</evidence>
<evidence type="ECO:0000313" key="15">
    <source>
        <dbReference type="Proteomes" id="UP000265020"/>
    </source>
</evidence>
<feature type="transmembrane region" description="Helical" evidence="10">
    <location>
        <begin position="438"/>
        <end position="461"/>
    </location>
</feature>
<dbReference type="PANTHER" id="PTHR46750:SF1">
    <property type="entry name" value="KUNITZ-TYPE PROTEASE INHIBITOR 1"/>
    <property type="match status" value="1"/>
</dbReference>
<comment type="caution">
    <text evidence="8">Lacks conserved residue(s) required for the propagation of feature annotation.</text>
</comment>
<dbReference type="InterPro" id="IPR002223">
    <property type="entry name" value="Kunitz_BPTI"/>
</dbReference>
<dbReference type="GO" id="GO:0016485">
    <property type="term" value="P:protein processing"/>
    <property type="evidence" value="ECO:0007669"/>
    <property type="project" value="Ensembl"/>
</dbReference>
<dbReference type="SUPFAM" id="SSF57424">
    <property type="entry name" value="LDL receptor-like module"/>
    <property type="match status" value="1"/>
</dbReference>
<proteinExistence type="predicted"/>
<dbReference type="InterPro" id="IPR035986">
    <property type="entry name" value="PKD_dom_sf"/>
</dbReference>
<evidence type="ECO:0000313" key="14">
    <source>
        <dbReference type="Ensembl" id="ENSCVAP00000027177.1"/>
    </source>
</evidence>
<dbReference type="CDD" id="cd00112">
    <property type="entry name" value="LDLa"/>
    <property type="match status" value="1"/>
</dbReference>
<evidence type="ECO:0000256" key="10">
    <source>
        <dbReference type="SAM" id="Phobius"/>
    </source>
</evidence>
<dbReference type="SUPFAM" id="SSF49299">
    <property type="entry name" value="PKD domain"/>
    <property type="match status" value="1"/>
</dbReference>
<dbReference type="Gene3D" id="4.10.410.10">
    <property type="entry name" value="Pancreatic trypsin inhibitor Kunitz domain"/>
    <property type="match status" value="2"/>
</dbReference>
<feature type="chain" id="PRO_5018540721" evidence="11">
    <location>
        <begin position="24"/>
        <end position="496"/>
    </location>
</feature>
<dbReference type="Proteomes" id="UP000265020">
    <property type="component" value="Unassembled WGS sequence"/>
</dbReference>
<keyword evidence="5 10" id="KW-0472">Membrane</keyword>
<dbReference type="InterPro" id="IPR036880">
    <property type="entry name" value="Kunitz_BPTI_sf"/>
</dbReference>
<evidence type="ECO:0000256" key="7">
    <source>
        <dbReference type="ARBA" id="ARBA00023180"/>
    </source>
</evidence>
<dbReference type="CDD" id="cd22623">
    <property type="entry name" value="Kunitz_HAI1_1-like"/>
    <property type="match status" value="1"/>
</dbReference>
<dbReference type="InterPro" id="IPR020901">
    <property type="entry name" value="Prtase_inh_Kunz-CS"/>
</dbReference>
<dbReference type="CDD" id="cd22624">
    <property type="entry name" value="Kunitz_HAI1_2-like"/>
    <property type="match status" value="1"/>
</dbReference>
<dbReference type="PANTHER" id="PTHR46750">
    <property type="entry name" value="KUNITZ-TYPE PROTEASE INHIBITOR 1"/>
    <property type="match status" value="1"/>
</dbReference>
<dbReference type="KEGG" id="cvg:107094384"/>
<name>A0A3Q2E4S7_CYPVA</name>
<evidence type="ECO:0000256" key="9">
    <source>
        <dbReference type="SAM" id="MobiDB-lite"/>
    </source>
</evidence>
<dbReference type="SMART" id="SM00765">
    <property type="entry name" value="MANEC"/>
    <property type="match status" value="1"/>
</dbReference>
<feature type="signal peptide" evidence="11">
    <location>
        <begin position="1"/>
        <end position="23"/>
    </location>
</feature>
<dbReference type="OrthoDB" id="2019384at2759"/>
<dbReference type="InterPro" id="IPR002172">
    <property type="entry name" value="LDrepeatLR_classA_rpt"/>
</dbReference>
<dbReference type="GO" id="GO:0002009">
    <property type="term" value="P:morphogenesis of an epithelium"/>
    <property type="evidence" value="ECO:0007669"/>
    <property type="project" value="Ensembl"/>
</dbReference>
<evidence type="ECO:0000256" key="8">
    <source>
        <dbReference type="PROSITE-ProRule" id="PRU00124"/>
    </source>
</evidence>
<feature type="disulfide bond" evidence="8">
    <location>
        <begin position="326"/>
        <end position="341"/>
    </location>
</feature>
<dbReference type="GO" id="GO:0008283">
    <property type="term" value="P:cell population proliferation"/>
    <property type="evidence" value="ECO:0007669"/>
    <property type="project" value="Ensembl"/>
</dbReference>